<dbReference type="PANTHER" id="PTHR22807:SF53">
    <property type="entry name" value="RIBOSOMAL RNA SMALL SUBUNIT METHYLTRANSFERASE B-RELATED"/>
    <property type="match status" value="1"/>
</dbReference>
<dbReference type="Pfam" id="PF01029">
    <property type="entry name" value="NusB"/>
    <property type="match status" value="1"/>
</dbReference>
<evidence type="ECO:0000259" key="15">
    <source>
        <dbReference type="PROSITE" id="PS51686"/>
    </source>
</evidence>
<sequence length="436" mass="49185">MTFIDTVCHNSSMTKNARQTALDVLNDIFGNDAYANISLDRNLRDSELSTVDKAFVTALVYGVVSKKDLLEWHITPFLKKEPKPWAKMLLLLTVYQILFMDKVPTSAAVDEAVKIAKRRDGQATANFINAVLRNFMRSEHRNEEPKDWETKYSMPKLLLDKMVRQFGGKRTGEILESLEKPSHVSLRKIDPTVEISGTRASLLTESALIADSGNFAMTEEFQSGRITIQDETSQLVAPQLDLEGTEEVLDACAAPGGKSTHMAQYLTSGHITALDLYDHKLDLINQNAERQHVADKITTQKADATMIFEEFGSDKFDRILVDAPCSGIGLIRRKPDIRYRKESSDFVDLQKIQLEILNSASKSLKKSGIMVYSTCTIFDEENFDVVRQFLESHPNFEQVEISSDKADMIKEGCIFITPEMYHTDGFFIAKFKKIGE</sequence>
<dbReference type="SUPFAM" id="SSF48013">
    <property type="entry name" value="NusB-like"/>
    <property type="match status" value="1"/>
</dbReference>
<dbReference type="GO" id="GO:0008649">
    <property type="term" value="F:rRNA methyltransferase activity"/>
    <property type="evidence" value="ECO:0007669"/>
    <property type="project" value="InterPro"/>
</dbReference>
<dbReference type="InterPro" id="IPR018314">
    <property type="entry name" value="RsmB/NOL1/NOP2-like_CS"/>
</dbReference>
<keyword evidence="8 14" id="KW-0808">Transferase</keyword>
<feature type="binding site" evidence="14">
    <location>
        <begin position="252"/>
        <end position="258"/>
    </location>
    <ligand>
        <name>S-adenosyl-L-methionine</name>
        <dbReference type="ChEBI" id="CHEBI:59789"/>
    </ligand>
</feature>
<feature type="binding site" evidence="14">
    <location>
        <position position="322"/>
    </location>
    <ligand>
        <name>S-adenosyl-L-methionine</name>
        <dbReference type="ChEBI" id="CHEBI:59789"/>
    </ligand>
</feature>
<evidence type="ECO:0000313" key="16">
    <source>
        <dbReference type="EMBL" id="GAM81308.1"/>
    </source>
</evidence>
<evidence type="ECO:0000256" key="3">
    <source>
        <dbReference type="ARBA" id="ARBA00007494"/>
    </source>
</evidence>
<dbReference type="EC" id="2.1.1.176" evidence="4"/>
<gene>
    <name evidence="16" type="ORF">JCM5805K_2430</name>
</gene>
<dbReference type="InterPro" id="IPR029063">
    <property type="entry name" value="SAM-dependent_MTases_sf"/>
</dbReference>
<name>A0A0B8R296_LACLL</name>
<dbReference type="InterPro" id="IPR004573">
    <property type="entry name" value="rRNA_ssu_MeTfrase_B"/>
</dbReference>
<dbReference type="AlphaFoldDB" id="A0A0B8R296"/>
<feature type="binding site" evidence="14">
    <location>
        <position position="275"/>
    </location>
    <ligand>
        <name>S-adenosyl-L-methionine</name>
        <dbReference type="ChEBI" id="CHEBI:59789"/>
    </ligand>
</feature>
<evidence type="ECO:0000256" key="14">
    <source>
        <dbReference type="PROSITE-ProRule" id="PRU01023"/>
    </source>
</evidence>
<dbReference type="NCBIfam" id="NF011494">
    <property type="entry name" value="PRK14902.1"/>
    <property type="match status" value="1"/>
</dbReference>
<evidence type="ECO:0000256" key="5">
    <source>
        <dbReference type="ARBA" id="ARBA00022490"/>
    </source>
</evidence>
<dbReference type="GO" id="GO:0005737">
    <property type="term" value="C:cytoplasm"/>
    <property type="evidence" value="ECO:0007669"/>
    <property type="project" value="UniProtKB-SubCell"/>
</dbReference>
<evidence type="ECO:0000256" key="1">
    <source>
        <dbReference type="ARBA" id="ARBA00002724"/>
    </source>
</evidence>
<dbReference type="SUPFAM" id="SSF53335">
    <property type="entry name" value="S-adenosyl-L-methionine-dependent methyltransferases"/>
    <property type="match status" value="1"/>
</dbReference>
<dbReference type="InterPro" id="IPR048019">
    <property type="entry name" value="RsmB-like_N"/>
</dbReference>
<accession>A0A0B8R296</accession>
<dbReference type="PROSITE" id="PS01153">
    <property type="entry name" value="NOL1_NOP2_SUN"/>
    <property type="match status" value="1"/>
</dbReference>
<dbReference type="GO" id="GO:0003723">
    <property type="term" value="F:RNA binding"/>
    <property type="evidence" value="ECO:0007669"/>
    <property type="project" value="UniProtKB-UniRule"/>
</dbReference>
<comment type="caution">
    <text evidence="16">The sequence shown here is derived from an EMBL/GenBank/DDBJ whole genome shotgun (WGS) entry which is preliminary data.</text>
</comment>
<comment type="similarity">
    <text evidence="3 14">Belongs to the class I-like SAM-binding methyltransferase superfamily. RsmB/NOP family.</text>
</comment>
<evidence type="ECO:0000256" key="2">
    <source>
        <dbReference type="ARBA" id="ARBA00004496"/>
    </source>
</evidence>
<dbReference type="PROSITE" id="PS51686">
    <property type="entry name" value="SAM_MT_RSMB_NOP"/>
    <property type="match status" value="1"/>
</dbReference>
<evidence type="ECO:0000256" key="6">
    <source>
        <dbReference type="ARBA" id="ARBA00022552"/>
    </source>
</evidence>
<dbReference type="PANTHER" id="PTHR22807">
    <property type="entry name" value="NOP2 YEAST -RELATED NOL1/NOP2/FMU SUN DOMAIN-CONTAINING"/>
    <property type="match status" value="1"/>
</dbReference>
<keyword evidence="5" id="KW-0963">Cytoplasm</keyword>
<comment type="subcellular location">
    <subcellularLocation>
        <location evidence="2">Cytoplasm</location>
    </subcellularLocation>
</comment>
<proteinExistence type="inferred from homology"/>
<keyword evidence="7 14" id="KW-0489">Methyltransferase</keyword>
<evidence type="ECO:0000256" key="7">
    <source>
        <dbReference type="ARBA" id="ARBA00022603"/>
    </source>
</evidence>
<dbReference type="PRINTS" id="PR02008">
    <property type="entry name" value="RCMTFAMILY"/>
</dbReference>
<evidence type="ECO:0000256" key="4">
    <source>
        <dbReference type="ARBA" id="ARBA00012140"/>
    </source>
</evidence>
<comment type="function">
    <text evidence="1">Specifically methylates the cytosine at position 967 (m5C967) of 16S rRNA.</text>
</comment>
<feature type="domain" description="SAM-dependent MTase RsmB/NOP-type" evidence="15">
    <location>
        <begin position="151"/>
        <end position="434"/>
    </location>
</feature>
<dbReference type="CDD" id="cd00620">
    <property type="entry name" value="Methyltransferase_Sun"/>
    <property type="match status" value="1"/>
</dbReference>
<evidence type="ECO:0000256" key="13">
    <source>
        <dbReference type="ARBA" id="ARBA00047283"/>
    </source>
</evidence>
<dbReference type="FunFam" id="3.40.50.150:FF:000022">
    <property type="entry name" value="Ribosomal RNA small subunit methyltransferase B"/>
    <property type="match status" value="1"/>
</dbReference>
<organism evidence="16 17">
    <name type="scientific">Lactococcus lactis subsp. lactis</name>
    <name type="common">Streptococcus lactis</name>
    <dbReference type="NCBI Taxonomy" id="1360"/>
    <lineage>
        <taxon>Bacteria</taxon>
        <taxon>Bacillati</taxon>
        <taxon>Bacillota</taxon>
        <taxon>Bacilli</taxon>
        <taxon>Lactobacillales</taxon>
        <taxon>Streptococcaceae</taxon>
        <taxon>Lactococcus</taxon>
    </lineage>
</organism>
<keyword evidence="10 14" id="KW-0694">RNA-binding</keyword>
<evidence type="ECO:0000256" key="9">
    <source>
        <dbReference type="ARBA" id="ARBA00022691"/>
    </source>
</evidence>
<feature type="binding site" evidence="14">
    <location>
        <position position="303"/>
    </location>
    <ligand>
        <name>S-adenosyl-L-methionine</name>
        <dbReference type="ChEBI" id="CHEBI:59789"/>
    </ligand>
</feature>
<evidence type="ECO:0000256" key="8">
    <source>
        <dbReference type="ARBA" id="ARBA00022679"/>
    </source>
</evidence>
<dbReference type="Gene3D" id="3.40.50.150">
    <property type="entry name" value="Vaccinia Virus protein VP39"/>
    <property type="match status" value="1"/>
</dbReference>
<evidence type="ECO:0000256" key="12">
    <source>
        <dbReference type="ARBA" id="ARBA00031088"/>
    </source>
</evidence>
<dbReference type="InterPro" id="IPR006027">
    <property type="entry name" value="NusB_RsmB_TIM44"/>
</dbReference>
<evidence type="ECO:0000313" key="17">
    <source>
        <dbReference type="Proteomes" id="UP000031847"/>
    </source>
</evidence>
<dbReference type="EMBL" id="BBSI01000037">
    <property type="protein sequence ID" value="GAM81308.1"/>
    <property type="molecule type" value="Genomic_DNA"/>
</dbReference>
<dbReference type="Pfam" id="PF01189">
    <property type="entry name" value="Methyltr_RsmB-F"/>
    <property type="match status" value="1"/>
</dbReference>
<keyword evidence="9 14" id="KW-0949">S-adenosyl-L-methionine</keyword>
<dbReference type="InterPro" id="IPR049560">
    <property type="entry name" value="MeTrfase_RsmB-F_NOP2_cat"/>
</dbReference>
<dbReference type="InterPro" id="IPR023267">
    <property type="entry name" value="RCMT"/>
</dbReference>
<evidence type="ECO:0000256" key="11">
    <source>
        <dbReference type="ARBA" id="ARBA00030399"/>
    </source>
</evidence>
<dbReference type="InterPro" id="IPR035926">
    <property type="entry name" value="NusB-like_sf"/>
</dbReference>
<evidence type="ECO:0000256" key="10">
    <source>
        <dbReference type="ARBA" id="ARBA00022884"/>
    </source>
</evidence>
<dbReference type="CDD" id="cd02440">
    <property type="entry name" value="AdoMet_MTases"/>
    <property type="match status" value="1"/>
</dbReference>
<reference evidence="16 17" key="1">
    <citation type="submission" date="2015-01" db="EMBL/GenBank/DDBJ databases">
        <title>Lactococcus lactis subsp.lactis JCM 5805 whole genome shotgun sequence.</title>
        <authorList>
            <person name="Fujii T."/>
            <person name="Tomita Y."/>
            <person name="Ikushima S."/>
            <person name="Fujiwara D."/>
        </authorList>
    </citation>
    <scope>NUCLEOTIDE SEQUENCE [LARGE SCALE GENOMIC DNA]</scope>
    <source>
        <strain evidence="16 17">JCM 5805</strain>
    </source>
</reference>
<dbReference type="Gene3D" id="1.10.940.10">
    <property type="entry name" value="NusB-like"/>
    <property type="match status" value="1"/>
</dbReference>
<comment type="catalytic activity">
    <reaction evidence="13">
        <text>cytidine(967) in 16S rRNA + S-adenosyl-L-methionine = 5-methylcytidine(967) in 16S rRNA + S-adenosyl-L-homocysteine + H(+)</text>
        <dbReference type="Rhea" id="RHEA:42748"/>
        <dbReference type="Rhea" id="RHEA-COMP:10219"/>
        <dbReference type="Rhea" id="RHEA-COMP:10220"/>
        <dbReference type="ChEBI" id="CHEBI:15378"/>
        <dbReference type="ChEBI" id="CHEBI:57856"/>
        <dbReference type="ChEBI" id="CHEBI:59789"/>
        <dbReference type="ChEBI" id="CHEBI:74483"/>
        <dbReference type="ChEBI" id="CHEBI:82748"/>
        <dbReference type="EC" id="2.1.1.176"/>
    </reaction>
</comment>
<protein>
    <recommendedName>
        <fullName evidence="4">16S rRNA (cytosine(967)-C(5))-methyltransferase</fullName>
        <ecNumber evidence="4">2.1.1.176</ecNumber>
    </recommendedName>
    <alternativeName>
        <fullName evidence="11">16S rRNA m5C967 methyltransferase</fullName>
    </alternativeName>
    <alternativeName>
        <fullName evidence="12">rRNA (cytosine-C(5)-)-methyltransferase RsmB</fullName>
    </alternativeName>
</protein>
<dbReference type="FunFam" id="1.10.940.10:FF:000006">
    <property type="entry name" value="16S rRNA (Cytosine(967)-C(5))-methyltransferase RsmB"/>
    <property type="match status" value="1"/>
</dbReference>
<dbReference type="Proteomes" id="UP000031847">
    <property type="component" value="Unassembled WGS sequence"/>
</dbReference>
<keyword evidence="6" id="KW-0698">rRNA processing</keyword>
<dbReference type="GO" id="GO:0006355">
    <property type="term" value="P:regulation of DNA-templated transcription"/>
    <property type="evidence" value="ECO:0007669"/>
    <property type="project" value="InterPro"/>
</dbReference>
<dbReference type="InterPro" id="IPR001678">
    <property type="entry name" value="MeTrfase_RsmB-F_NOP2_dom"/>
</dbReference>
<feature type="active site" description="Nucleophile" evidence="14">
    <location>
        <position position="375"/>
    </location>
</feature>
<dbReference type="NCBIfam" id="TIGR00563">
    <property type="entry name" value="rsmB"/>
    <property type="match status" value="1"/>
</dbReference>